<dbReference type="InterPro" id="IPR009094">
    <property type="entry name" value="DiS-bond_isomerase_DsbC/G_N_sf"/>
</dbReference>
<keyword evidence="5" id="KW-1015">Disulfide bond</keyword>
<gene>
    <name evidence="11" type="primary">dsbC_1</name>
    <name evidence="11" type="ORF">SAMEA1982600_01729</name>
</gene>
<feature type="domain" description="Thioredoxin-like fold" evidence="10">
    <location>
        <begin position="139"/>
        <end position="259"/>
    </location>
</feature>
<evidence type="ECO:0000256" key="8">
    <source>
        <dbReference type="SAM" id="MobiDB-lite"/>
    </source>
</evidence>
<dbReference type="SUPFAM" id="SSF54423">
    <property type="entry name" value="DsbC/DsbG N-terminal domain-like"/>
    <property type="match status" value="1"/>
</dbReference>
<comment type="function">
    <text evidence="7">Required for disulfide bond formation in some periplasmic proteins. Acts by transferring its disulfide bond to other proteins and is reduced in the process.</text>
</comment>
<dbReference type="Gene3D" id="3.40.30.10">
    <property type="entry name" value="Glutaredoxin"/>
    <property type="match status" value="1"/>
</dbReference>
<protein>
    <recommendedName>
        <fullName evidence="7">Thiol:disulfide interchange protein</fullName>
    </recommendedName>
</protein>
<feature type="chain" id="PRO_5010009228" description="Thiol:disulfide interchange protein" evidence="7">
    <location>
        <begin position="25"/>
        <end position="263"/>
    </location>
</feature>
<evidence type="ECO:0000256" key="2">
    <source>
        <dbReference type="ARBA" id="ARBA00009813"/>
    </source>
</evidence>
<keyword evidence="6 7" id="KW-0676">Redox-active center</keyword>
<dbReference type="PANTHER" id="PTHR35272">
    <property type="entry name" value="THIOL:DISULFIDE INTERCHANGE PROTEIN DSBC-RELATED"/>
    <property type="match status" value="1"/>
</dbReference>
<dbReference type="GO" id="GO:0042597">
    <property type="term" value="C:periplasmic space"/>
    <property type="evidence" value="ECO:0007669"/>
    <property type="project" value="UniProtKB-SubCell"/>
</dbReference>
<feature type="domain" description="Disulphide bond isomerase DsbC/G N-terminal" evidence="9">
    <location>
        <begin position="52"/>
        <end position="115"/>
    </location>
</feature>
<evidence type="ECO:0000256" key="3">
    <source>
        <dbReference type="ARBA" id="ARBA00022729"/>
    </source>
</evidence>
<dbReference type="EMBL" id="FKBS01000014">
    <property type="protein sequence ID" value="SAI21606.1"/>
    <property type="molecule type" value="Genomic_DNA"/>
</dbReference>
<evidence type="ECO:0000256" key="4">
    <source>
        <dbReference type="ARBA" id="ARBA00022764"/>
    </source>
</evidence>
<evidence type="ECO:0000256" key="6">
    <source>
        <dbReference type="ARBA" id="ARBA00023284"/>
    </source>
</evidence>
<name>A0A157NKQ5_9BORD</name>
<dbReference type="InterPro" id="IPR012336">
    <property type="entry name" value="Thioredoxin-like_fold"/>
</dbReference>
<dbReference type="Pfam" id="PF13098">
    <property type="entry name" value="Thioredoxin_2"/>
    <property type="match status" value="1"/>
</dbReference>
<dbReference type="InterPro" id="IPR051470">
    <property type="entry name" value="Thiol:disulfide_interchange"/>
</dbReference>
<dbReference type="Gene3D" id="3.10.450.70">
    <property type="entry name" value="Disulphide bond isomerase, DsbC/G, N-terminal"/>
    <property type="match status" value="1"/>
</dbReference>
<dbReference type="InterPro" id="IPR018950">
    <property type="entry name" value="DiS-bond_isomerase_DsbC/G_N"/>
</dbReference>
<dbReference type="SUPFAM" id="SSF52833">
    <property type="entry name" value="Thioredoxin-like"/>
    <property type="match status" value="1"/>
</dbReference>
<reference evidence="11 12" key="1">
    <citation type="submission" date="2016-03" db="EMBL/GenBank/DDBJ databases">
        <authorList>
            <consortium name="Pathogen Informatics"/>
        </authorList>
    </citation>
    <scope>NUCLEOTIDE SEQUENCE [LARGE SCALE GENOMIC DNA]</scope>
    <source>
        <strain evidence="11 12">NCTC13364</strain>
    </source>
</reference>
<feature type="compositionally biased region" description="Polar residues" evidence="8">
    <location>
        <begin position="26"/>
        <end position="47"/>
    </location>
</feature>
<evidence type="ECO:0000313" key="11">
    <source>
        <dbReference type="EMBL" id="SAI21606.1"/>
    </source>
</evidence>
<dbReference type="AlphaFoldDB" id="A0A157NKQ5"/>
<dbReference type="InterPro" id="IPR033954">
    <property type="entry name" value="DiS-bond_Isoase_DsbC/G"/>
</dbReference>
<comment type="similarity">
    <text evidence="2 7">Belongs to the thioredoxin family. DsbC subfamily.</text>
</comment>
<proteinExistence type="inferred from homology"/>
<dbReference type="RefSeq" id="WP_066410601.1">
    <property type="nucleotide sequence ID" value="NZ_FKBS01000014.1"/>
</dbReference>
<keyword evidence="4 7" id="KW-0574">Periplasm</keyword>
<evidence type="ECO:0000259" key="9">
    <source>
        <dbReference type="Pfam" id="PF10411"/>
    </source>
</evidence>
<evidence type="ECO:0000256" key="1">
    <source>
        <dbReference type="ARBA" id="ARBA00004418"/>
    </source>
</evidence>
<keyword evidence="3 7" id="KW-0732">Signal</keyword>
<evidence type="ECO:0000259" key="10">
    <source>
        <dbReference type="Pfam" id="PF13098"/>
    </source>
</evidence>
<dbReference type="PANTHER" id="PTHR35272:SF3">
    <property type="entry name" value="THIOL:DISULFIDE INTERCHANGE PROTEIN DSBC"/>
    <property type="match status" value="1"/>
</dbReference>
<dbReference type="CDD" id="cd03020">
    <property type="entry name" value="DsbA_DsbC_DsbG"/>
    <property type="match status" value="1"/>
</dbReference>
<sequence length="263" mass="28860">MKFRIAVSAAASLCALFLAGTVQAQSGKSTSTSGADKSAAGATSTRTPAPDPVAEGVRKRFADRFPGMDVTAVQRTPYGLFEVQLGMELVYTDEDVRWVMQGTLVDAMTRRNVTAERQEKLGEVPLAELPLDLAVKQVRGNGKRRVAIFEDPNCGYCKQLHKTLETLDDVTIYTFLYPILAPDSSVKSRDIWCSSDPARAWNDWMIRGKTPASKSCDTPTEQVLALGKRLMVRGTPTMFFDDGSRVSGAMPLDQFQARLDGKR</sequence>
<evidence type="ECO:0000256" key="7">
    <source>
        <dbReference type="RuleBase" id="RU364038"/>
    </source>
</evidence>
<evidence type="ECO:0000256" key="5">
    <source>
        <dbReference type="ARBA" id="ARBA00023157"/>
    </source>
</evidence>
<feature type="region of interest" description="Disordered" evidence="8">
    <location>
        <begin position="26"/>
        <end position="55"/>
    </location>
</feature>
<accession>A0A157NKQ5</accession>
<dbReference type="Proteomes" id="UP000077037">
    <property type="component" value="Unassembled WGS sequence"/>
</dbReference>
<organism evidence="11 12">
    <name type="scientific">Bordetella ansorpii</name>
    <dbReference type="NCBI Taxonomy" id="288768"/>
    <lineage>
        <taxon>Bacteria</taxon>
        <taxon>Pseudomonadati</taxon>
        <taxon>Pseudomonadota</taxon>
        <taxon>Betaproteobacteria</taxon>
        <taxon>Burkholderiales</taxon>
        <taxon>Alcaligenaceae</taxon>
        <taxon>Bordetella</taxon>
    </lineage>
</organism>
<feature type="signal peptide" evidence="7">
    <location>
        <begin position="1"/>
        <end position="24"/>
    </location>
</feature>
<evidence type="ECO:0000313" key="12">
    <source>
        <dbReference type="Proteomes" id="UP000077037"/>
    </source>
</evidence>
<dbReference type="Pfam" id="PF10411">
    <property type="entry name" value="DsbC_N"/>
    <property type="match status" value="1"/>
</dbReference>
<dbReference type="InterPro" id="IPR036249">
    <property type="entry name" value="Thioredoxin-like_sf"/>
</dbReference>
<comment type="subcellular location">
    <subcellularLocation>
        <location evidence="1 7">Periplasm</location>
    </subcellularLocation>
</comment>
<dbReference type="OrthoDB" id="12976at2"/>
<dbReference type="InterPro" id="IPR017937">
    <property type="entry name" value="Thioredoxin_CS"/>
</dbReference>
<dbReference type="PROSITE" id="PS00194">
    <property type="entry name" value="THIOREDOXIN_1"/>
    <property type="match status" value="1"/>
</dbReference>